<reference evidence="2 3" key="1">
    <citation type="submission" date="2021-03" db="EMBL/GenBank/DDBJ databases">
        <title>Sequencing the genomes of 1000 actinobacteria strains.</title>
        <authorList>
            <person name="Klenk H.-P."/>
        </authorList>
    </citation>
    <scope>NUCLEOTIDE SEQUENCE [LARGE SCALE GENOMIC DNA]</scope>
    <source>
        <strain evidence="2 3">DSM 12544</strain>
    </source>
</reference>
<sequence length="101" mass="10399">MEASTFSETVFRAGHGHAGILIILGLICLMLTEATSLTGFWEWSSRAGVLVSAILIPAGFFLSALGPGRTAPNRLIVLLWGGAGFLVTGLISCGVGLILAA</sequence>
<comment type="caution">
    <text evidence="2">The sequence shown here is derived from an EMBL/GenBank/DDBJ whole genome shotgun (WGS) entry which is preliminary data.</text>
</comment>
<feature type="transmembrane region" description="Helical" evidence="1">
    <location>
        <begin position="77"/>
        <end position="100"/>
    </location>
</feature>
<evidence type="ECO:0000256" key="1">
    <source>
        <dbReference type="SAM" id="Phobius"/>
    </source>
</evidence>
<feature type="transmembrane region" description="Helical" evidence="1">
    <location>
        <begin position="20"/>
        <end position="41"/>
    </location>
</feature>
<name>A0ABS4T1N1_9MICC</name>
<keyword evidence="3" id="KW-1185">Reference proteome</keyword>
<evidence type="ECO:0000313" key="3">
    <source>
        <dbReference type="Proteomes" id="UP001519331"/>
    </source>
</evidence>
<keyword evidence="1" id="KW-0812">Transmembrane</keyword>
<keyword evidence="1" id="KW-0472">Membrane</keyword>
<evidence type="ECO:0000313" key="2">
    <source>
        <dbReference type="EMBL" id="MBP2318362.1"/>
    </source>
</evidence>
<organism evidence="2 3">
    <name type="scientific">Nesterenkonia lacusekhoensis</name>
    <dbReference type="NCBI Taxonomy" id="150832"/>
    <lineage>
        <taxon>Bacteria</taxon>
        <taxon>Bacillati</taxon>
        <taxon>Actinomycetota</taxon>
        <taxon>Actinomycetes</taxon>
        <taxon>Micrococcales</taxon>
        <taxon>Micrococcaceae</taxon>
        <taxon>Nesterenkonia</taxon>
    </lineage>
</organism>
<proteinExistence type="predicted"/>
<dbReference type="EMBL" id="JAGINX010000001">
    <property type="protein sequence ID" value="MBP2318362.1"/>
    <property type="molecule type" value="Genomic_DNA"/>
</dbReference>
<dbReference type="Proteomes" id="UP001519331">
    <property type="component" value="Unassembled WGS sequence"/>
</dbReference>
<accession>A0ABS4T1N1</accession>
<protein>
    <submittedName>
        <fullName evidence="2">Uncharacterized protein</fullName>
    </submittedName>
</protein>
<gene>
    <name evidence="2" type="ORF">JOF45_001381</name>
</gene>
<feature type="transmembrane region" description="Helical" evidence="1">
    <location>
        <begin position="47"/>
        <end position="65"/>
    </location>
</feature>
<keyword evidence="1" id="KW-1133">Transmembrane helix</keyword>
<dbReference type="RefSeq" id="WP_210048707.1">
    <property type="nucleotide sequence ID" value="NZ_JAGINX010000001.1"/>
</dbReference>